<evidence type="ECO:0000313" key="3">
    <source>
        <dbReference type="EMBL" id="PCC38227.1"/>
    </source>
</evidence>
<dbReference type="Proteomes" id="UP000218598">
    <property type="component" value="Unassembled WGS sequence"/>
</dbReference>
<feature type="domain" description="Cupin type-2" evidence="2">
    <location>
        <begin position="33"/>
        <end position="100"/>
    </location>
</feature>
<organism evidence="3 4">
    <name type="scientific">Brachybacterium alimentarium</name>
    <dbReference type="NCBI Taxonomy" id="47845"/>
    <lineage>
        <taxon>Bacteria</taxon>
        <taxon>Bacillati</taxon>
        <taxon>Actinomycetota</taxon>
        <taxon>Actinomycetes</taxon>
        <taxon>Micrococcales</taxon>
        <taxon>Dermabacteraceae</taxon>
        <taxon>Brachybacterium</taxon>
    </lineage>
</organism>
<evidence type="ECO:0000256" key="1">
    <source>
        <dbReference type="SAM" id="MobiDB-lite"/>
    </source>
</evidence>
<dbReference type="Pfam" id="PF07883">
    <property type="entry name" value="Cupin_2"/>
    <property type="match status" value="1"/>
</dbReference>
<dbReference type="EMBL" id="NRGR01000024">
    <property type="protein sequence ID" value="PCC38227.1"/>
    <property type="molecule type" value="Genomic_DNA"/>
</dbReference>
<dbReference type="CDD" id="cd02208">
    <property type="entry name" value="cupin_RmlC-like"/>
    <property type="match status" value="1"/>
</dbReference>
<gene>
    <name evidence="3" type="ORF">CIK66_14400</name>
</gene>
<dbReference type="InterPro" id="IPR011051">
    <property type="entry name" value="RmlC_Cupin_sf"/>
</dbReference>
<feature type="region of interest" description="Disordered" evidence="1">
    <location>
        <begin position="1"/>
        <end position="23"/>
    </location>
</feature>
<dbReference type="RefSeq" id="WP_096197594.1">
    <property type="nucleotide sequence ID" value="NZ_BAAAIQ010000004.1"/>
</dbReference>
<comment type="caution">
    <text evidence="3">The sequence shown here is derived from an EMBL/GenBank/DDBJ whole genome shotgun (WGS) entry which is preliminary data.</text>
</comment>
<proteinExistence type="predicted"/>
<keyword evidence="4" id="KW-1185">Reference proteome</keyword>
<protein>
    <submittedName>
        <fullName evidence="3">Cupin</fullName>
    </submittedName>
</protein>
<dbReference type="AlphaFoldDB" id="A0A2A3YFZ7"/>
<evidence type="ECO:0000313" key="4">
    <source>
        <dbReference type="Proteomes" id="UP000218598"/>
    </source>
</evidence>
<accession>A0A2A3YFZ7</accession>
<sequence length="118" mass="12641">MPLLTNTSELPDEPRRGAAWSIAEPDRELDSNVIRLPAGESIPAHVGAEVDTLIHVVRGDGVLLTEGGEEPLRTGDIALLPRRTVRGFQAGGEGLEYLTVHRRRKALQIGGRATGTDG</sequence>
<dbReference type="OrthoDB" id="8451629at2"/>
<dbReference type="InterPro" id="IPR013096">
    <property type="entry name" value="Cupin_2"/>
</dbReference>
<dbReference type="InterPro" id="IPR014710">
    <property type="entry name" value="RmlC-like_jellyroll"/>
</dbReference>
<name>A0A2A3YFZ7_9MICO</name>
<reference evidence="3 4" key="1">
    <citation type="journal article" date="2017" name="Elife">
        <title>Extensive horizontal gene transfer in cheese-associated bacteria.</title>
        <authorList>
            <person name="Bonham K.S."/>
            <person name="Wolfe B.E."/>
            <person name="Dutton R.J."/>
        </authorList>
    </citation>
    <scope>NUCLEOTIDE SEQUENCE [LARGE SCALE GENOMIC DNA]</scope>
    <source>
        <strain evidence="3 4">341_9</strain>
    </source>
</reference>
<evidence type="ECO:0000259" key="2">
    <source>
        <dbReference type="Pfam" id="PF07883"/>
    </source>
</evidence>
<dbReference type="Gene3D" id="2.60.120.10">
    <property type="entry name" value="Jelly Rolls"/>
    <property type="match status" value="1"/>
</dbReference>
<dbReference type="SUPFAM" id="SSF51182">
    <property type="entry name" value="RmlC-like cupins"/>
    <property type="match status" value="1"/>
</dbReference>